<feature type="domain" description="Ferritin/DPS" evidence="3">
    <location>
        <begin position="17"/>
        <end position="157"/>
    </location>
</feature>
<dbReference type="PROSITE" id="PS00819">
    <property type="entry name" value="DPS_2"/>
    <property type="match status" value="1"/>
</dbReference>
<keyword evidence="5" id="KW-1185">Reference proteome</keyword>
<evidence type="ECO:0000259" key="3">
    <source>
        <dbReference type="Pfam" id="PF00210"/>
    </source>
</evidence>
<evidence type="ECO:0000256" key="2">
    <source>
        <dbReference type="RuleBase" id="RU003875"/>
    </source>
</evidence>
<dbReference type="InterPro" id="IPR023188">
    <property type="entry name" value="DPS_DNA-bd_CS"/>
</dbReference>
<name>A0A1M5JL97_9BACT</name>
<dbReference type="PANTHER" id="PTHR42932:SF3">
    <property type="entry name" value="DNA PROTECTION DURING STARVATION PROTEIN"/>
    <property type="match status" value="1"/>
</dbReference>
<dbReference type="SUPFAM" id="SSF47240">
    <property type="entry name" value="Ferritin-like"/>
    <property type="match status" value="1"/>
</dbReference>
<evidence type="ECO:0000313" key="4">
    <source>
        <dbReference type="EMBL" id="SHG41342.1"/>
    </source>
</evidence>
<gene>
    <name evidence="4" type="ORF">SAMN04488109_0139</name>
</gene>
<evidence type="ECO:0000256" key="1">
    <source>
        <dbReference type="ARBA" id="ARBA00009497"/>
    </source>
</evidence>
<dbReference type="InterPro" id="IPR012347">
    <property type="entry name" value="Ferritin-like"/>
</dbReference>
<dbReference type="Gene3D" id="1.20.1260.10">
    <property type="match status" value="1"/>
</dbReference>
<dbReference type="InterPro" id="IPR009078">
    <property type="entry name" value="Ferritin-like_SF"/>
</dbReference>
<dbReference type="AlphaFoldDB" id="A0A1M5JL97"/>
<sequence length="157" mass="18250">MQTNIGIKPENLASVAKELSKLLADIFVLYTKTRRAHWNVEGPDFHSQHLFFETQYNQLDEVMDGVAERIRSLGHYAPSTLKDFLQLTHLTEQVREKNDSQGFLRELLTDHETIIITLRENINRFANDYGDAGTSDYITGLMEEHEKMAWMLRSHLK</sequence>
<accession>A0A1M5JL97</accession>
<dbReference type="Pfam" id="PF00210">
    <property type="entry name" value="Ferritin"/>
    <property type="match status" value="1"/>
</dbReference>
<dbReference type="InterPro" id="IPR008331">
    <property type="entry name" value="Ferritin_DPS_dom"/>
</dbReference>
<keyword evidence="4" id="KW-0238">DNA-binding</keyword>
<dbReference type="EMBL" id="FQWQ01000001">
    <property type="protein sequence ID" value="SHG41342.1"/>
    <property type="molecule type" value="Genomic_DNA"/>
</dbReference>
<dbReference type="GO" id="GO:0016722">
    <property type="term" value="F:oxidoreductase activity, acting on metal ions"/>
    <property type="evidence" value="ECO:0007669"/>
    <property type="project" value="InterPro"/>
</dbReference>
<dbReference type="OrthoDB" id="9797023at2"/>
<evidence type="ECO:0000313" key="5">
    <source>
        <dbReference type="Proteomes" id="UP000184212"/>
    </source>
</evidence>
<dbReference type="RefSeq" id="WP_073129892.1">
    <property type="nucleotide sequence ID" value="NZ_FQWQ01000001.1"/>
</dbReference>
<dbReference type="PANTHER" id="PTHR42932">
    <property type="entry name" value="GENERAL STRESS PROTEIN 20U"/>
    <property type="match status" value="1"/>
</dbReference>
<protein>
    <submittedName>
        <fullName evidence="4">Starvation-inducible DNA-binding protein</fullName>
    </submittedName>
</protein>
<dbReference type="InterPro" id="IPR002177">
    <property type="entry name" value="DPS_DNA-bd"/>
</dbReference>
<dbReference type="PRINTS" id="PR01346">
    <property type="entry name" value="HELNAPAPROT"/>
</dbReference>
<comment type="similarity">
    <text evidence="1 2">Belongs to the Dps family.</text>
</comment>
<reference evidence="4 5" key="1">
    <citation type="submission" date="2016-11" db="EMBL/GenBank/DDBJ databases">
        <authorList>
            <person name="Jaros S."/>
            <person name="Januszkiewicz K."/>
            <person name="Wedrychowicz H."/>
        </authorList>
    </citation>
    <scope>NUCLEOTIDE SEQUENCE [LARGE SCALE GENOMIC DNA]</scope>
    <source>
        <strain evidence="4 5">DSM 24574</strain>
    </source>
</reference>
<proteinExistence type="inferred from homology"/>
<dbReference type="GO" id="GO:0008199">
    <property type="term" value="F:ferric iron binding"/>
    <property type="evidence" value="ECO:0007669"/>
    <property type="project" value="InterPro"/>
</dbReference>
<dbReference type="Proteomes" id="UP000184212">
    <property type="component" value="Unassembled WGS sequence"/>
</dbReference>
<organism evidence="4 5">
    <name type="scientific">Chryseolinea serpens</name>
    <dbReference type="NCBI Taxonomy" id="947013"/>
    <lineage>
        <taxon>Bacteria</taxon>
        <taxon>Pseudomonadati</taxon>
        <taxon>Bacteroidota</taxon>
        <taxon>Cytophagia</taxon>
        <taxon>Cytophagales</taxon>
        <taxon>Fulvivirgaceae</taxon>
        <taxon>Chryseolinea</taxon>
    </lineage>
</organism>
<dbReference type="STRING" id="947013.SAMN04488109_0139"/>
<dbReference type="GO" id="GO:0003677">
    <property type="term" value="F:DNA binding"/>
    <property type="evidence" value="ECO:0007669"/>
    <property type="project" value="UniProtKB-KW"/>
</dbReference>
<dbReference type="PIRSF" id="PIRSF005900">
    <property type="entry name" value="Dps"/>
    <property type="match status" value="1"/>
</dbReference>
<dbReference type="CDD" id="cd01043">
    <property type="entry name" value="DPS"/>
    <property type="match status" value="1"/>
</dbReference>